<evidence type="ECO:0000313" key="3">
    <source>
        <dbReference type="Proteomes" id="UP000235015"/>
    </source>
</evidence>
<protein>
    <recommendedName>
        <fullName evidence="4">Alpha/beta hydrolase</fullName>
    </recommendedName>
</protein>
<evidence type="ECO:0008006" key="4">
    <source>
        <dbReference type="Google" id="ProtNLM"/>
    </source>
</evidence>
<organism evidence="2 3">
    <name type="scientific">Sedimenticola selenatireducens</name>
    <dbReference type="NCBI Taxonomy" id="191960"/>
    <lineage>
        <taxon>Bacteria</taxon>
        <taxon>Pseudomonadati</taxon>
        <taxon>Pseudomonadota</taxon>
        <taxon>Gammaproteobacteria</taxon>
        <taxon>Chromatiales</taxon>
        <taxon>Sedimenticolaceae</taxon>
        <taxon>Sedimenticola</taxon>
    </lineage>
</organism>
<dbReference type="STRING" id="1111735.GCA_000428045_03255"/>
<dbReference type="Proteomes" id="UP000235015">
    <property type="component" value="Unassembled WGS sequence"/>
</dbReference>
<proteinExistence type="predicted"/>
<name>A0A2N6D192_9GAMM</name>
<feature type="transmembrane region" description="Helical" evidence="1">
    <location>
        <begin position="53"/>
        <end position="71"/>
    </location>
</feature>
<dbReference type="SUPFAM" id="SSF53474">
    <property type="entry name" value="alpha/beta-Hydrolases"/>
    <property type="match status" value="1"/>
</dbReference>
<keyword evidence="1" id="KW-1133">Transmembrane helix</keyword>
<accession>A0A2N6D192</accession>
<keyword evidence="1" id="KW-0812">Transmembrane</keyword>
<dbReference type="AlphaFoldDB" id="A0A2N6D192"/>
<dbReference type="Gene3D" id="3.40.50.1820">
    <property type="entry name" value="alpha/beta hydrolase"/>
    <property type="match status" value="1"/>
</dbReference>
<reference evidence="2 3" key="1">
    <citation type="submission" date="2017-11" db="EMBL/GenBank/DDBJ databases">
        <title>Genome-resolved metagenomics identifies genetic mobility, metabolic interactions, and unexpected diversity in perchlorate-reducing communities.</title>
        <authorList>
            <person name="Barnum T.P."/>
            <person name="Figueroa I.A."/>
            <person name="Carlstrom C.I."/>
            <person name="Lucas L.N."/>
            <person name="Engelbrektson A.L."/>
            <person name="Coates J.D."/>
        </authorList>
    </citation>
    <scope>NUCLEOTIDE SEQUENCE [LARGE SCALE GENOMIC DNA]</scope>
    <source>
        <strain evidence="2">BM301</strain>
    </source>
</reference>
<gene>
    <name evidence="2" type="ORF">C0630_00690</name>
</gene>
<comment type="caution">
    <text evidence="2">The sequence shown here is derived from an EMBL/GenBank/DDBJ whole genome shotgun (WGS) entry which is preliminary data.</text>
</comment>
<sequence length="456" mass="51179">MEAGYRIQQKDQHGAITLIHNTTNGDGSVRHREAIATITGERSMKSSMTRIKLLVYLIGVLSALPAGAQYYTNYPTLDNPSHYLESYHGDIRVREDQTQAAFLLVLLNLLSPIEGIRQDDMVPPGDLKAIGLSERLYGVAELNKDILPRALTAIRDEIDIQQGVYRILPDRLIDMQRSIASKIGEQPNLEDITKLAAISFVHPDPLIRIASAPLLIVLTDGEQEALEELRRGTQLKDQRLSLLATTLLARFSAKDSALEQLTEEQKPGADPTENPHSTLVIHGTWANDENWWRNGYPFFEYLEHEVQMDDLYIGDKPFAWTGTWSHDARKQAATELATWATKNNKACLNIVAHSHGANIGFIASSGIPFGRMILLSTPAHPHRYSPKPENYQSIFSLRVHLDLVVLADGGGNRFPANWSGVEEKYIGWFNHSSTHYESRWEKNNVPSWLATDKTCQ</sequence>
<dbReference type="EMBL" id="PKUN01000001">
    <property type="protein sequence ID" value="PLX63458.1"/>
    <property type="molecule type" value="Genomic_DNA"/>
</dbReference>
<dbReference type="InterPro" id="IPR029058">
    <property type="entry name" value="AB_hydrolase_fold"/>
</dbReference>
<evidence type="ECO:0000256" key="1">
    <source>
        <dbReference type="SAM" id="Phobius"/>
    </source>
</evidence>
<evidence type="ECO:0000313" key="2">
    <source>
        <dbReference type="EMBL" id="PLX63458.1"/>
    </source>
</evidence>
<keyword evidence="1" id="KW-0472">Membrane</keyword>